<dbReference type="AlphaFoldDB" id="A0A0F9SYU0"/>
<accession>A0A0F9SYU0</accession>
<proteinExistence type="predicted"/>
<sequence>MSELKRIVSLLNKISELEKYKKMWENFWRDFDIVYDLLSFQKKYLGPRFREQLLYRKNIIEKEAEE</sequence>
<dbReference type="EMBL" id="LAZR01002109">
    <property type="protein sequence ID" value="KKN34393.1"/>
    <property type="molecule type" value="Genomic_DNA"/>
</dbReference>
<name>A0A0F9SYU0_9ZZZZ</name>
<evidence type="ECO:0000313" key="1">
    <source>
        <dbReference type="EMBL" id="KKN34393.1"/>
    </source>
</evidence>
<reference evidence="1" key="1">
    <citation type="journal article" date="2015" name="Nature">
        <title>Complex archaea that bridge the gap between prokaryotes and eukaryotes.</title>
        <authorList>
            <person name="Spang A."/>
            <person name="Saw J.H."/>
            <person name="Jorgensen S.L."/>
            <person name="Zaremba-Niedzwiedzka K."/>
            <person name="Martijn J."/>
            <person name="Lind A.E."/>
            <person name="van Eijk R."/>
            <person name="Schleper C."/>
            <person name="Guy L."/>
            <person name="Ettema T.J."/>
        </authorList>
    </citation>
    <scope>NUCLEOTIDE SEQUENCE</scope>
</reference>
<comment type="caution">
    <text evidence="1">The sequence shown here is derived from an EMBL/GenBank/DDBJ whole genome shotgun (WGS) entry which is preliminary data.</text>
</comment>
<protein>
    <submittedName>
        <fullName evidence="1">Uncharacterized protein</fullName>
    </submittedName>
</protein>
<gene>
    <name evidence="1" type="ORF">LCGC14_0794400</name>
</gene>
<organism evidence="1">
    <name type="scientific">marine sediment metagenome</name>
    <dbReference type="NCBI Taxonomy" id="412755"/>
    <lineage>
        <taxon>unclassified sequences</taxon>
        <taxon>metagenomes</taxon>
        <taxon>ecological metagenomes</taxon>
    </lineage>
</organism>